<comment type="caution">
    <text evidence="2">The sequence shown here is derived from an EMBL/GenBank/DDBJ whole genome shotgun (WGS) entry which is preliminary data.</text>
</comment>
<dbReference type="EMBL" id="JANPWB010000003">
    <property type="protein sequence ID" value="KAJ1200840.1"/>
    <property type="molecule type" value="Genomic_DNA"/>
</dbReference>
<evidence type="ECO:0000256" key="1">
    <source>
        <dbReference type="SAM" id="MobiDB-lite"/>
    </source>
</evidence>
<evidence type="ECO:0000313" key="3">
    <source>
        <dbReference type="Proteomes" id="UP001066276"/>
    </source>
</evidence>
<feature type="region of interest" description="Disordered" evidence="1">
    <location>
        <begin position="41"/>
        <end position="66"/>
    </location>
</feature>
<accession>A0AAV7VGW7</accession>
<protein>
    <submittedName>
        <fullName evidence="2">Uncharacterized protein</fullName>
    </submittedName>
</protein>
<dbReference type="Proteomes" id="UP001066276">
    <property type="component" value="Chromosome 2_1"/>
</dbReference>
<keyword evidence="3" id="KW-1185">Reference proteome</keyword>
<organism evidence="2 3">
    <name type="scientific">Pleurodeles waltl</name>
    <name type="common">Iberian ribbed newt</name>
    <dbReference type="NCBI Taxonomy" id="8319"/>
    <lineage>
        <taxon>Eukaryota</taxon>
        <taxon>Metazoa</taxon>
        <taxon>Chordata</taxon>
        <taxon>Craniata</taxon>
        <taxon>Vertebrata</taxon>
        <taxon>Euteleostomi</taxon>
        <taxon>Amphibia</taxon>
        <taxon>Batrachia</taxon>
        <taxon>Caudata</taxon>
        <taxon>Salamandroidea</taxon>
        <taxon>Salamandridae</taxon>
        <taxon>Pleurodelinae</taxon>
        <taxon>Pleurodeles</taxon>
    </lineage>
</organism>
<name>A0AAV7VGW7_PLEWA</name>
<sequence>MRCRSDPRLVQPDVLETSQRSFNMSVAKNKKEYTFTDMLLKSSGGQGGKNLSPASQDRPLEGEDFKSPVTHSFLEALFAR</sequence>
<reference evidence="2" key="1">
    <citation type="journal article" date="2022" name="bioRxiv">
        <title>Sequencing and chromosome-scale assembly of the giantPleurodeles waltlgenome.</title>
        <authorList>
            <person name="Brown T."/>
            <person name="Elewa A."/>
            <person name="Iarovenko S."/>
            <person name="Subramanian E."/>
            <person name="Araus A.J."/>
            <person name="Petzold A."/>
            <person name="Susuki M."/>
            <person name="Suzuki K.-i.T."/>
            <person name="Hayashi T."/>
            <person name="Toyoda A."/>
            <person name="Oliveira C."/>
            <person name="Osipova E."/>
            <person name="Leigh N.D."/>
            <person name="Simon A."/>
            <person name="Yun M.H."/>
        </authorList>
    </citation>
    <scope>NUCLEOTIDE SEQUENCE</scope>
    <source>
        <strain evidence="2">20211129_DDA</strain>
        <tissue evidence="2">Liver</tissue>
    </source>
</reference>
<proteinExistence type="predicted"/>
<dbReference type="AlphaFoldDB" id="A0AAV7VGW7"/>
<evidence type="ECO:0000313" key="2">
    <source>
        <dbReference type="EMBL" id="KAJ1200840.1"/>
    </source>
</evidence>
<gene>
    <name evidence="2" type="ORF">NDU88_004661</name>
</gene>